<evidence type="ECO:0000313" key="4">
    <source>
        <dbReference type="EMBL" id="MFC0676303.1"/>
    </source>
</evidence>
<evidence type="ECO:0000256" key="1">
    <source>
        <dbReference type="ARBA" id="ARBA00008007"/>
    </source>
</evidence>
<dbReference type="RefSeq" id="WP_386663892.1">
    <property type="nucleotide sequence ID" value="NZ_JBHLTG010000001.1"/>
</dbReference>
<evidence type="ECO:0000313" key="5">
    <source>
        <dbReference type="Proteomes" id="UP001589896"/>
    </source>
</evidence>
<dbReference type="Pfam" id="PF00156">
    <property type="entry name" value="Pribosyltran"/>
    <property type="match status" value="1"/>
</dbReference>
<reference evidence="4 5" key="1">
    <citation type="submission" date="2024-09" db="EMBL/GenBank/DDBJ databases">
        <authorList>
            <person name="Sun Q."/>
            <person name="Mori K."/>
        </authorList>
    </citation>
    <scope>NUCLEOTIDE SEQUENCE [LARGE SCALE GENOMIC DNA]</scope>
    <source>
        <strain evidence="4 5">KCTC 23076</strain>
    </source>
</reference>
<comment type="caution">
    <text evidence="4">The sequence shown here is derived from an EMBL/GenBank/DDBJ whole genome shotgun (WGS) entry which is preliminary data.</text>
</comment>
<dbReference type="CDD" id="cd06223">
    <property type="entry name" value="PRTases_typeI"/>
    <property type="match status" value="1"/>
</dbReference>
<keyword evidence="5" id="KW-1185">Reference proteome</keyword>
<evidence type="ECO:0000259" key="3">
    <source>
        <dbReference type="Pfam" id="PF18912"/>
    </source>
</evidence>
<dbReference type="InterPro" id="IPR051910">
    <property type="entry name" value="ComF/GntX_DNA_util-trans"/>
</dbReference>
<dbReference type="Pfam" id="PF18912">
    <property type="entry name" value="DZR_2"/>
    <property type="match status" value="1"/>
</dbReference>
<dbReference type="Gene3D" id="3.40.50.2020">
    <property type="match status" value="1"/>
</dbReference>
<proteinExistence type="inferred from homology"/>
<dbReference type="InterPro" id="IPR000836">
    <property type="entry name" value="PRTase_dom"/>
</dbReference>
<sequence>MPLPVNQTCPPEVDGLLHSTDATDGVRARLRFWLGCDPARLLWPSRCLVCGEPGSEALDLCDACEQALPRNHSACGSCAIPLPMPAPACGACLRRSGWLARRGSGSAVAAVHAPFVYARPLDRLLPRYKFHDDLAAGRLLAQLMTQALASAPRPDALIPVPLHRSRLRRRGYDQALELARPLAGALGLPLIAEALVRTRATDAQSCLSASHRRRNLRDAFAVRPGARLPAHVVLVDDVMTTGATLQAAASALRRAGVARVDAWVCARTP</sequence>
<gene>
    <name evidence="4" type="ORF">ACFFGH_00380</name>
</gene>
<evidence type="ECO:0000259" key="2">
    <source>
        <dbReference type="Pfam" id="PF00156"/>
    </source>
</evidence>
<dbReference type="SUPFAM" id="SSF53271">
    <property type="entry name" value="PRTase-like"/>
    <property type="match status" value="1"/>
</dbReference>
<dbReference type="PANTHER" id="PTHR47505:SF1">
    <property type="entry name" value="DNA UTILIZATION PROTEIN YHGH"/>
    <property type="match status" value="1"/>
</dbReference>
<organism evidence="4 5">
    <name type="scientific">Lysobacter korlensis</name>
    <dbReference type="NCBI Taxonomy" id="553636"/>
    <lineage>
        <taxon>Bacteria</taxon>
        <taxon>Pseudomonadati</taxon>
        <taxon>Pseudomonadota</taxon>
        <taxon>Gammaproteobacteria</taxon>
        <taxon>Lysobacterales</taxon>
        <taxon>Lysobacteraceae</taxon>
        <taxon>Lysobacter</taxon>
    </lineage>
</organism>
<dbReference type="PANTHER" id="PTHR47505">
    <property type="entry name" value="DNA UTILIZATION PROTEIN YHGH"/>
    <property type="match status" value="1"/>
</dbReference>
<dbReference type="InterPro" id="IPR044005">
    <property type="entry name" value="DZR_2"/>
</dbReference>
<accession>A0ABV6RK87</accession>
<feature type="domain" description="Double zinc ribbon" evidence="3">
    <location>
        <begin position="40"/>
        <end position="93"/>
    </location>
</feature>
<dbReference type="EMBL" id="JBHLTG010000001">
    <property type="protein sequence ID" value="MFC0676303.1"/>
    <property type="molecule type" value="Genomic_DNA"/>
</dbReference>
<name>A0ABV6RK87_9GAMM</name>
<dbReference type="InterPro" id="IPR029057">
    <property type="entry name" value="PRTase-like"/>
</dbReference>
<dbReference type="Proteomes" id="UP001589896">
    <property type="component" value="Unassembled WGS sequence"/>
</dbReference>
<protein>
    <submittedName>
        <fullName evidence="4">ComF family protein</fullName>
    </submittedName>
</protein>
<feature type="domain" description="Phosphoribosyltransferase" evidence="2">
    <location>
        <begin position="230"/>
        <end position="265"/>
    </location>
</feature>
<comment type="similarity">
    <text evidence="1">Belongs to the ComF/GntX family.</text>
</comment>